<gene>
    <name evidence="1" type="ORF">OESDEN_08531</name>
</gene>
<dbReference type="AlphaFoldDB" id="A0A0B1T645"/>
<accession>A0A0B1T645</accession>
<dbReference type="Proteomes" id="UP000053660">
    <property type="component" value="Unassembled WGS sequence"/>
</dbReference>
<organism evidence="1 2">
    <name type="scientific">Oesophagostomum dentatum</name>
    <name type="common">Nodular worm</name>
    <dbReference type="NCBI Taxonomy" id="61180"/>
    <lineage>
        <taxon>Eukaryota</taxon>
        <taxon>Metazoa</taxon>
        <taxon>Ecdysozoa</taxon>
        <taxon>Nematoda</taxon>
        <taxon>Chromadorea</taxon>
        <taxon>Rhabditida</taxon>
        <taxon>Rhabditina</taxon>
        <taxon>Rhabditomorpha</taxon>
        <taxon>Strongyloidea</taxon>
        <taxon>Strongylidae</taxon>
        <taxon>Oesophagostomum</taxon>
    </lineage>
</organism>
<keyword evidence="2" id="KW-1185">Reference proteome</keyword>
<dbReference type="EMBL" id="KN551932">
    <property type="protein sequence ID" value="KHJ91601.1"/>
    <property type="molecule type" value="Genomic_DNA"/>
</dbReference>
<dbReference type="OrthoDB" id="6132182at2759"/>
<sequence length="235" mass="26520">MDVVRKRKSTEFPTGDFVWTKTLLLDRFGKGVREDLAHVIVTNGLTSETFTSYVESDPVYPEFEGTVYLPIPKPRAGIVQEVSLQAVDSYGRYCQAHCFNTTVEHYQVCQPRLQVGARAESSSAISYTHSVTSRRFLDTDLSVHPRQIMVSTPFIVFACSRKVMTSSMITSVAESTRPKVSREPFVWFRVTLHRHVSQNLQIRAAPSSGPVWMSSVRKAASPFDPNLVYVQKQLL</sequence>
<reference evidence="1 2" key="1">
    <citation type="submission" date="2014-03" db="EMBL/GenBank/DDBJ databases">
        <title>Draft genome of the hookworm Oesophagostomum dentatum.</title>
        <authorList>
            <person name="Mitreva M."/>
        </authorList>
    </citation>
    <scope>NUCLEOTIDE SEQUENCE [LARGE SCALE GENOMIC DNA]</scope>
    <source>
        <strain evidence="1 2">OD-Hann</strain>
    </source>
</reference>
<name>A0A0B1T645_OESDE</name>
<evidence type="ECO:0000313" key="1">
    <source>
        <dbReference type="EMBL" id="KHJ91601.1"/>
    </source>
</evidence>
<proteinExistence type="predicted"/>
<evidence type="ECO:0000313" key="2">
    <source>
        <dbReference type="Proteomes" id="UP000053660"/>
    </source>
</evidence>
<protein>
    <submittedName>
        <fullName evidence="1">Uncharacterized protein</fullName>
    </submittedName>
</protein>